<organism evidence="5 6">
    <name type="scientific">Larsenimonas rhizosphaerae</name>
    <dbReference type="NCBI Taxonomy" id="2944682"/>
    <lineage>
        <taxon>Bacteria</taxon>
        <taxon>Pseudomonadati</taxon>
        <taxon>Pseudomonadota</taxon>
        <taxon>Gammaproteobacteria</taxon>
        <taxon>Oceanospirillales</taxon>
        <taxon>Halomonadaceae</taxon>
        <taxon>Larsenimonas</taxon>
    </lineage>
</organism>
<feature type="active site" description="Proton donor/acceptor" evidence="3">
    <location>
        <position position="246"/>
    </location>
</feature>
<dbReference type="SUPFAM" id="SSF51658">
    <property type="entry name" value="Xylose isomerase-like"/>
    <property type="match status" value="1"/>
</dbReference>
<dbReference type="FunFam" id="3.20.20.150:FF:000007">
    <property type="entry name" value="Hydroxypyruvate isomerase"/>
    <property type="match status" value="1"/>
</dbReference>
<reference evidence="5" key="1">
    <citation type="submission" date="2022-11" db="EMBL/GenBank/DDBJ databases">
        <title>Larsenimonas rhizosphaerae sp. nov., isolated from a tidal mudflat.</title>
        <authorList>
            <person name="Lee S.D."/>
            <person name="Kim I.S."/>
        </authorList>
    </citation>
    <scope>NUCLEOTIDE SEQUENCE</scope>
    <source>
        <strain evidence="5">GH2-1</strain>
    </source>
</reference>
<dbReference type="EMBL" id="JAPIVE010000002">
    <property type="protein sequence ID" value="MCX2524104.1"/>
    <property type="molecule type" value="Genomic_DNA"/>
</dbReference>
<evidence type="ECO:0000256" key="2">
    <source>
        <dbReference type="PIRNR" id="PIRNR006241"/>
    </source>
</evidence>
<comment type="similarity">
    <text evidence="2">Belongs to the hyi family.</text>
</comment>
<dbReference type="PIRSF" id="PIRSF006241">
    <property type="entry name" value="HyI"/>
    <property type="match status" value="1"/>
</dbReference>
<protein>
    <submittedName>
        <fullName evidence="5">Hydroxypyruvate isomerase family protein</fullName>
    </submittedName>
</protein>
<dbReference type="InterPro" id="IPR026040">
    <property type="entry name" value="HyI-like"/>
</dbReference>
<keyword evidence="1 2" id="KW-0413">Isomerase</keyword>
<dbReference type="InterPro" id="IPR050417">
    <property type="entry name" value="Sugar_Epim/Isomerase"/>
</dbReference>
<feature type="active site" description="Proton donor/acceptor" evidence="3">
    <location>
        <position position="149"/>
    </location>
</feature>
<comment type="caution">
    <text evidence="5">The sequence shown here is derived from an EMBL/GenBank/DDBJ whole genome shotgun (WGS) entry which is preliminary data.</text>
</comment>
<dbReference type="Gene3D" id="3.20.20.150">
    <property type="entry name" value="Divalent-metal-dependent TIM barrel enzymes"/>
    <property type="match status" value="1"/>
</dbReference>
<dbReference type="PANTHER" id="PTHR43489:SF13">
    <property type="entry name" value="HYDROXYPYRUVATE ISOMERASE"/>
    <property type="match status" value="1"/>
</dbReference>
<dbReference type="PANTHER" id="PTHR43489">
    <property type="entry name" value="ISOMERASE"/>
    <property type="match status" value="1"/>
</dbReference>
<dbReference type="Pfam" id="PF01261">
    <property type="entry name" value="AP_endonuc_2"/>
    <property type="match status" value="1"/>
</dbReference>
<dbReference type="InterPro" id="IPR036237">
    <property type="entry name" value="Xyl_isomerase-like_sf"/>
</dbReference>
<evidence type="ECO:0000259" key="4">
    <source>
        <dbReference type="Pfam" id="PF01261"/>
    </source>
</evidence>
<dbReference type="GO" id="GO:0046487">
    <property type="term" value="P:glyoxylate metabolic process"/>
    <property type="evidence" value="ECO:0007669"/>
    <property type="project" value="TreeGrafter"/>
</dbReference>
<name>A0AA42CUA9_9GAMM</name>
<keyword evidence="6" id="KW-1185">Reference proteome</keyword>
<dbReference type="NCBIfam" id="NF043033">
    <property type="entry name" value="OxoTetrIsom"/>
    <property type="match status" value="1"/>
</dbReference>
<gene>
    <name evidence="5" type="ORF">OQ287_07620</name>
</gene>
<feature type="domain" description="Xylose isomerase-like TIM barrel" evidence="4">
    <location>
        <begin position="24"/>
        <end position="261"/>
    </location>
</feature>
<dbReference type="GO" id="GO:0008903">
    <property type="term" value="F:hydroxypyruvate isomerase activity"/>
    <property type="evidence" value="ECO:0007669"/>
    <property type="project" value="TreeGrafter"/>
</dbReference>
<dbReference type="InterPro" id="IPR053398">
    <property type="entry name" value="HPT_OtnI_isomerases"/>
</dbReference>
<dbReference type="InterPro" id="IPR013022">
    <property type="entry name" value="Xyl_isomerase-like_TIM-brl"/>
</dbReference>
<dbReference type="Proteomes" id="UP001165678">
    <property type="component" value="Unassembled WGS sequence"/>
</dbReference>
<evidence type="ECO:0000256" key="3">
    <source>
        <dbReference type="PIRSR" id="PIRSR006241-50"/>
    </source>
</evidence>
<evidence type="ECO:0000256" key="1">
    <source>
        <dbReference type="ARBA" id="ARBA00023235"/>
    </source>
</evidence>
<evidence type="ECO:0000313" key="5">
    <source>
        <dbReference type="EMBL" id="MCX2524104.1"/>
    </source>
</evidence>
<proteinExistence type="inferred from homology"/>
<accession>A0AA42CUA9</accession>
<dbReference type="AlphaFoldDB" id="A0AA42CUA9"/>
<sequence length="268" mass="29839">MPMTTKLAANLSMMFVEHAFPARFAAAAEAGFRGVEYLFPYAYAPEEIKGWLSENRLEQVLFNLPPGDWDAGERGLASLPGREEDFRASVAEAIRYAEVLDCPRVHAMAGLVPEGADEATWQEHTETYIANLRFAAGELARAGKTLLIEPINLRDMPGFYLNRQAQARDIVQRVGASNLKVQFDMYHCQIVEGDVTRRLEAQFDAVGHVQIAGVPDRHEPDRGELHYPALLERLETLGYTGWVGCEYKPRGNTRAGLGWGRPYGLTTG</sequence>
<evidence type="ECO:0000313" key="6">
    <source>
        <dbReference type="Proteomes" id="UP001165678"/>
    </source>
</evidence>